<gene>
    <name evidence="13" type="ORF">KMW28_21495</name>
</gene>
<dbReference type="SUPFAM" id="SSF63829">
    <property type="entry name" value="Calcium-dependent phosphotriesterase"/>
    <property type="match status" value="2"/>
</dbReference>
<proteinExistence type="predicted"/>
<feature type="transmembrane region" description="Helical" evidence="8">
    <location>
        <begin position="769"/>
        <end position="790"/>
    </location>
</feature>
<protein>
    <recommendedName>
        <fullName evidence="2">histidine kinase</fullName>
        <ecNumber evidence="2">2.7.13.3</ecNumber>
    </recommendedName>
</protein>
<dbReference type="InterPro" id="IPR018060">
    <property type="entry name" value="HTH_AraC"/>
</dbReference>
<evidence type="ECO:0000256" key="1">
    <source>
        <dbReference type="ARBA" id="ARBA00000085"/>
    </source>
</evidence>
<accession>A0AAX1NEI6</accession>
<dbReference type="Pfam" id="PF00072">
    <property type="entry name" value="Response_reg"/>
    <property type="match status" value="1"/>
</dbReference>
<evidence type="ECO:0000256" key="7">
    <source>
        <dbReference type="PROSITE-ProRule" id="PRU00169"/>
    </source>
</evidence>
<dbReference type="SMART" id="SM00387">
    <property type="entry name" value="HATPase_c"/>
    <property type="match status" value="1"/>
</dbReference>
<dbReference type="RefSeq" id="WP_169662312.1">
    <property type="nucleotide sequence ID" value="NZ_CP076133.1"/>
</dbReference>
<dbReference type="InterPro" id="IPR001789">
    <property type="entry name" value="Sig_transdc_resp-reg_receiver"/>
</dbReference>
<keyword evidence="6" id="KW-0804">Transcription</keyword>
<dbReference type="GO" id="GO:0043565">
    <property type="term" value="F:sequence-specific DNA binding"/>
    <property type="evidence" value="ECO:0007669"/>
    <property type="project" value="InterPro"/>
</dbReference>
<dbReference type="EC" id="2.7.13.3" evidence="2"/>
<dbReference type="Gene3D" id="2.130.10.10">
    <property type="entry name" value="YVTN repeat-like/Quinoprotein amine dehydrogenase"/>
    <property type="match status" value="2"/>
</dbReference>
<keyword evidence="9" id="KW-0732">Signal</keyword>
<evidence type="ECO:0000256" key="5">
    <source>
        <dbReference type="ARBA" id="ARBA00023125"/>
    </source>
</evidence>
<dbReference type="InterPro" id="IPR018062">
    <property type="entry name" value="HTH_AraC-typ_CS"/>
</dbReference>
<comment type="caution">
    <text evidence="7">Lacks conserved residue(s) required for the propagation of feature annotation.</text>
</comment>
<feature type="signal peptide" evidence="9">
    <location>
        <begin position="1"/>
        <end position="22"/>
    </location>
</feature>
<dbReference type="SUPFAM" id="SSF52172">
    <property type="entry name" value="CheY-like"/>
    <property type="match status" value="1"/>
</dbReference>
<dbReference type="InterPro" id="IPR036890">
    <property type="entry name" value="HATPase_C_sf"/>
</dbReference>
<keyword evidence="5" id="KW-0238">DNA-binding</keyword>
<dbReference type="Gene3D" id="2.60.40.10">
    <property type="entry name" value="Immunoglobulins"/>
    <property type="match status" value="1"/>
</dbReference>
<keyword evidence="4" id="KW-0805">Transcription regulation</keyword>
<reference evidence="13 14" key="1">
    <citation type="submission" date="2021-05" db="EMBL/GenBank/DDBJ databases">
        <title>Comparative genomic studies on the polysaccharide-degrading batcterial strains of the Flammeovirga genus.</title>
        <authorList>
            <person name="Zewei F."/>
            <person name="Zheng Z."/>
            <person name="Yu L."/>
            <person name="Ruyue G."/>
            <person name="Yanhong M."/>
            <person name="Yuanyuan C."/>
            <person name="Jingyan G."/>
            <person name="Wenjun H."/>
        </authorList>
    </citation>
    <scope>NUCLEOTIDE SEQUENCE [LARGE SCALE GENOMIC DNA]</scope>
    <source>
        <strain evidence="13 14">NBRC:100898</strain>
    </source>
</reference>
<dbReference type="GO" id="GO:0003700">
    <property type="term" value="F:DNA-binding transcription factor activity"/>
    <property type="evidence" value="ECO:0007669"/>
    <property type="project" value="InterPro"/>
</dbReference>
<dbReference type="InterPro" id="IPR011123">
    <property type="entry name" value="Y_Y_Y"/>
</dbReference>
<evidence type="ECO:0000256" key="9">
    <source>
        <dbReference type="SAM" id="SignalP"/>
    </source>
</evidence>
<keyword evidence="14" id="KW-1185">Reference proteome</keyword>
<dbReference type="InterPro" id="IPR003594">
    <property type="entry name" value="HATPase_dom"/>
</dbReference>
<evidence type="ECO:0000313" key="13">
    <source>
        <dbReference type="EMBL" id="QWG05000.1"/>
    </source>
</evidence>
<keyword evidence="8" id="KW-0812">Transmembrane</keyword>
<dbReference type="InterPro" id="IPR013783">
    <property type="entry name" value="Ig-like_fold"/>
</dbReference>
<dbReference type="Pfam" id="PF07495">
    <property type="entry name" value="Y_Y_Y"/>
    <property type="match status" value="1"/>
</dbReference>
<evidence type="ECO:0000256" key="3">
    <source>
        <dbReference type="ARBA" id="ARBA00022553"/>
    </source>
</evidence>
<dbReference type="Pfam" id="PF12833">
    <property type="entry name" value="HTH_18"/>
    <property type="match status" value="1"/>
</dbReference>
<name>A0AAX1NEI6_9BACT</name>
<dbReference type="SMART" id="SM00448">
    <property type="entry name" value="REC"/>
    <property type="match status" value="1"/>
</dbReference>
<dbReference type="SMART" id="SM00342">
    <property type="entry name" value="HTH_ARAC"/>
    <property type="match status" value="1"/>
</dbReference>
<dbReference type="Pfam" id="PF07494">
    <property type="entry name" value="Reg_prop"/>
    <property type="match status" value="2"/>
</dbReference>
<dbReference type="InterPro" id="IPR036097">
    <property type="entry name" value="HisK_dim/P_sf"/>
</dbReference>
<dbReference type="InterPro" id="IPR004358">
    <property type="entry name" value="Sig_transdc_His_kin-like_C"/>
</dbReference>
<dbReference type="PROSITE" id="PS50109">
    <property type="entry name" value="HIS_KIN"/>
    <property type="match status" value="1"/>
</dbReference>
<dbReference type="SUPFAM" id="SSF47384">
    <property type="entry name" value="Homodimeric domain of signal transducing histidine kinase"/>
    <property type="match status" value="1"/>
</dbReference>
<evidence type="ECO:0000256" key="2">
    <source>
        <dbReference type="ARBA" id="ARBA00012438"/>
    </source>
</evidence>
<dbReference type="InterPro" id="IPR009057">
    <property type="entry name" value="Homeodomain-like_sf"/>
</dbReference>
<dbReference type="InterPro" id="IPR003661">
    <property type="entry name" value="HisK_dim/P_dom"/>
</dbReference>
<dbReference type="GO" id="GO:0000155">
    <property type="term" value="F:phosphorelay sensor kinase activity"/>
    <property type="evidence" value="ECO:0007669"/>
    <property type="project" value="InterPro"/>
</dbReference>
<dbReference type="Proteomes" id="UP000678679">
    <property type="component" value="Chromosome 2"/>
</dbReference>
<dbReference type="PROSITE" id="PS01124">
    <property type="entry name" value="HTH_ARAC_FAMILY_2"/>
    <property type="match status" value="1"/>
</dbReference>
<dbReference type="PROSITE" id="PS00041">
    <property type="entry name" value="HTH_ARAC_FAMILY_1"/>
    <property type="match status" value="1"/>
</dbReference>
<dbReference type="Gene3D" id="1.10.287.130">
    <property type="match status" value="1"/>
</dbReference>
<evidence type="ECO:0000313" key="14">
    <source>
        <dbReference type="Proteomes" id="UP000678679"/>
    </source>
</evidence>
<feature type="domain" description="HTH araC/xylS-type" evidence="10">
    <location>
        <begin position="1251"/>
        <end position="1350"/>
    </location>
</feature>
<sequence>MAKFFKYILTYLFLLCSILAYCTPNKLPNFSGSVTNILQDKEGYMWFATWDGLYKYDGYELTVFGERNYQPLLDKKISAIMEHSNGKIWIGTDNNGIFIYDKKTDSFQHLTQDSESARTLNIKRITSFDEDNLGNIWIGTQGNGLAYYNINEKLFKAYTQRDFGDLFDIQVFQDLVVSVHYDKNGFVWFGTMQGLACMDIKTEEISLLEGTDYKGVYSIFQTEENEIWCSNKQGIFTTRFENTELKGEFVTHLINNKKSSLTPSPSKKNTLWFMTSNDVFTIDLKEKKLKKSKEFDAKSGFSTIFEDRSGVLWVGTHFGVYTLDLYKKPIRPLLNKEIDPVVTIEEHNGVVWAGTINGKLFYEASENEDGTGVYVQHPHRFEQISQIRYFDNNVWVSTVGKGIYILDEKTARIKKEYQLSDKIINPYVMSMVKSNYDDTFWIGCWDAGLAYFDASKDKFVSLNSGKVRELFNVPIVKIFPVAKGEIWLGTRGEGLWKINYTEDYKVTNVSQFNVKTPTMNTSLIADIVEKDHQTLLVATENGLFEFLRDRDHFSQKNIPNRLLKATISSLEKSADNTIWGTTLTYAFQWNDKGFFSFSTEDGLANERFYNNSKKITSKGNILFGGEKGIDILNIENFSLSPYDVFPIISMFYLNGEHIHPGEKVDTNILLDDVIQNKAKLQLNHDQNSFSFYLATLNYTKGDKKNFKYKLQGVDQDWKETTGENHVVRYNGLMPGKYTFQVKASNVDGKWSDQVKSIDITITPIWYKSIYAYVVYAILLLAIILFVMVWWRRRVHKANEEKYEHLKMRDERIEYERKVNFFTNLSHELRTPLTLVLGPIEQIAKNNKVQTELQEPLGIAFRNAQRLLRLTDQLMFLTKSQHGQMRLNIKQEESNLLIKDATDAFKHVAKKRNVNYSINYSEQLQPSVFIDKVMFEAVLYNILSNAFKYNVENGGVWVTTSTVSFEEIQAKFVGYKGNQPDKYARQYLRIEVKDSGIGIKKEDLESIFDRFYQVKTKNDAGSGIGLAFAKSIIEVMKGIIYVESEVSLGSKFTLLIPSDEDFYSLEEKENESAELVSKLLYSNTEKLQFDSPDEKKVEAEKVEKEELILIVEKSKEIQEYIGSILEKEYKIMFAENGLEAYEKVLKYYPSLVISEIYLEGMDGLQLTEKIKLGEKTKHTPVILLSSNPDTQERIKALESGSDSFIAKPFSPKHMDVRVHQLLKARSNIMVLDTKETKKKKAAPKKVEISFEDQVRIIIEKNLSEVEFSIPELAKELDMSNIQLYRKMKTETGMPPVEFVRNIRLQKALDLLKTSDLNISEIAYEVGFNDPQYFRKSFKKQFGQTPTQYRKPIKN</sequence>
<dbReference type="SUPFAM" id="SSF55874">
    <property type="entry name" value="ATPase domain of HSP90 chaperone/DNA topoisomerase II/histidine kinase"/>
    <property type="match status" value="1"/>
</dbReference>
<feature type="domain" description="Histidine kinase" evidence="11">
    <location>
        <begin position="823"/>
        <end position="1059"/>
    </location>
</feature>
<dbReference type="KEGG" id="fya:KMW28_21495"/>
<dbReference type="Gene3D" id="1.10.10.60">
    <property type="entry name" value="Homeodomain-like"/>
    <property type="match status" value="1"/>
</dbReference>
<keyword evidence="8" id="KW-1133">Transmembrane helix</keyword>
<dbReference type="Pfam" id="PF00512">
    <property type="entry name" value="HisKA"/>
    <property type="match status" value="1"/>
</dbReference>
<dbReference type="InterPro" id="IPR005467">
    <property type="entry name" value="His_kinase_dom"/>
</dbReference>
<dbReference type="PROSITE" id="PS50110">
    <property type="entry name" value="RESPONSE_REGULATORY"/>
    <property type="match status" value="1"/>
</dbReference>
<comment type="catalytic activity">
    <reaction evidence="1">
        <text>ATP + protein L-histidine = ADP + protein N-phospho-L-histidine.</text>
        <dbReference type="EC" id="2.7.13.3"/>
    </reaction>
</comment>
<dbReference type="Gene3D" id="3.40.50.2300">
    <property type="match status" value="1"/>
</dbReference>
<dbReference type="Gene3D" id="3.30.565.10">
    <property type="entry name" value="Histidine kinase-like ATPase, C-terminal domain"/>
    <property type="match status" value="1"/>
</dbReference>
<dbReference type="CDD" id="cd00082">
    <property type="entry name" value="HisKA"/>
    <property type="match status" value="1"/>
</dbReference>
<evidence type="ECO:0000256" key="8">
    <source>
        <dbReference type="SAM" id="Phobius"/>
    </source>
</evidence>
<evidence type="ECO:0000259" key="12">
    <source>
        <dbReference type="PROSITE" id="PS50110"/>
    </source>
</evidence>
<evidence type="ECO:0000259" key="11">
    <source>
        <dbReference type="PROSITE" id="PS50109"/>
    </source>
</evidence>
<keyword evidence="8" id="KW-0472">Membrane</keyword>
<dbReference type="SUPFAM" id="SSF46689">
    <property type="entry name" value="Homeodomain-like"/>
    <property type="match status" value="1"/>
</dbReference>
<dbReference type="InterPro" id="IPR015943">
    <property type="entry name" value="WD40/YVTN_repeat-like_dom_sf"/>
</dbReference>
<dbReference type="EMBL" id="CP076133">
    <property type="protein sequence ID" value="QWG05000.1"/>
    <property type="molecule type" value="Genomic_DNA"/>
</dbReference>
<dbReference type="InterPro" id="IPR011110">
    <property type="entry name" value="Reg_prop"/>
</dbReference>
<evidence type="ECO:0000256" key="4">
    <source>
        <dbReference type="ARBA" id="ARBA00023015"/>
    </source>
</evidence>
<dbReference type="PANTHER" id="PTHR43547:SF2">
    <property type="entry name" value="HYBRID SIGNAL TRANSDUCTION HISTIDINE KINASE C"/>
    <property type="match status" value="1"/>
</dbReference>
<feature type="chain" id="PRO_5043488890" description="histidine kinase" evidence="9">
    <location>
        <begin position="23"/>
        <end position="1353"/>
    </location>
</feature>
<keyword evidence="3" id="KW-0597">Phosphoprotein</keyword>
<dbReference type="SMART" id="SM00388">
    <property type="entry name" value="HisKA"/>
    <property type="match status" value="1"/>
</dbReference>
<evidence type="ECO:0000259" key="10">
    <source>
        <dbReference type="PROSITE" id="PS01124"/>
    </source>
</evidence>
<dbReference type="Pfam" id="PF02518">
    <property type="entry name" value="HATPase_c"/>
    <property type="match status" value="1"/>
</dbReference>
<dbReference type="InterPro" id="IPR011006">
    <property type="entry name" value="CheY-like_superfamily"/>
</dbReference>
<feature type="domain" description="Response regulatory" evidence="12">
    <location>
        <begin position="1106"/>
        <end position="1221"/>
    </location>
</feature>
<dbReference type="PANTHER" id="PTHR43547">
    <property type="entry name" value="TWO-COMPONENT HISTIDINE KINASE"/>
    <property type="match status" value="1"/>
</dbReference>
<organism evidence="13 14">
    <name type="scientific">Flammeovirga yaeyamensis</name>
    <dbReference type="NCBI Taxonomy" id="367791"/>
    <lineage>
        <taxon>Bacteria</taxon>
        <taxon>Pseudomonadati</taxon>
        <taxon>Bacteroidota</taxon>
        <taxon>Cytophagia</taxon>
        <taxon>Cytophagales</taxon>
        <taxon>Flammeovirgaceae</taxon>
        <taxon>Flammeovirga</taxon>
    </lineage>
</organism>
<evidence type="ECO:0000256" key="6">
    <source>
        <dbReference type="ARBA" id="ARBA00023163"/>
    </source>
</evidence>
<dbReference type="PRINTS" id="PR00344">
    <property type="entry name" value="BCTRLSENSOR"/>
</dbReference>